<evidence type="ECO:0000256" key="3">
    <source>
        <dbReference type="PROSITE-ProRule" id="PRU00221"/>
    </source>
</evidence>
<dbReference type="PROSITE" id="PS50082">
    <property type="entry name" value="WD_REPEATS_2"/>
    <property type="match status" value="1"/>
</dbReference>
<dbReference type="InterPro" id="IPR011990">
    <property type="entry name" value="TPR-like_helical_dom_sf"/>
</dbReference>
<feature type="region of interest" description="Disordered" evidence="4">
    <location>
        <begin position="397"/>
        <end position="422"/>
    </location>
</feature>
<dbReference type="PANTHER" id="PTHR15574:SF21">
    <property type="entry name" value="DDB1- AND CUL4-ASSOCIATED FACTOR 8"/>
    <property type="match status" value="1"/>
</dbReference>
<evidence type="ECO:0000256" key="1">
    <source>
        <dbReference type="ARBA" id="ARBA00022574"/>
    </source>
</evidence>
<dbReference type="OMA" id="CAEDMND"/>
<accession>A0A8J6CEE2</accession>
<dbReference type="Gene3D" id="1.25.40.10">
    <property type="entry name" value="Tetratricopeptide repeat domain"/>
    <property type="match status" value="1"/>
</dbReference>
<dbReference type="InterPro" id="IPR045151">
    <property type="entry name" value="DCAF8"/>
</dbReference>
<protein>
    <submittedName>
        <fullName evidence="5">Uncharacterized protein</fullName>
    </submittedName>
</protein>
<organism evidence="5 6">
    <name type="scientific">Diacronema lutheri</name>
    <name type="common">Unicellular marine alga</name>
    <name type="synonym">Monochrysis lutheri</name>
    <dbReference type="NCBI Taxonomy" id="2081491"/>
    <lineage>
        <taxon>Eukaryota</taxon>
        <taxon>Haptista</taxon>
        <taxon>Haptophyta</taxon>
        <taxon>Pavlovophyceae</taxon>
        <taxon>Pavlovales</taxon>
        <taxon>Pavlovaceae</taxon>
        <taxon>Diacronema</taxon>
    </lineage>
</organism>
<dbReference type="GO" id="GO:0080008">
    <property type="term" value="C:Cul4-RING E3 ubiquitin ligase complex"/>
    <property type="evidence" value="ECO:0007669"/>
    <property type="project" value="TreeGrafter"/>
</dbReference>
<dbReference type="InterPro" id="IPR036322">
    <property type="entry name" value="WD40_repeat_dom_sf"/>
</dbReference>
<name>A0A8J6CEE2_DIALT</name>
<evidence type="ECO:0000313" key="5">
    <source>
        <dbReference type="EMBL" id="KAG8469569.1"/>
    </source>
</evidence>
<evidence type="ECO:0000313" key="6">
    <source>
        <dbReference type="Proteomes" id="UP000751190"/>
    </source>
</evidence>
<reference evidence="5" key="1">
    <citation type="submission" date="2021-05" db="EMBL/GenBank/DDBJ databases">
        <title>The genome of the haptophyte Pavlova lutheri (Diacronema luteri, Pavlovales) - a model for lipid biosynthesis in eukaryotic algae.</title>
        <authorList>
            <person name="Hulatt C.J."/>
            <person name="Posewitz M.C."/>
        </authorList>
    </citation>
    <scope>NUCLEOTIDE SEQUENCE</scope>
    <source>
        <strain evidence="5">NIVA-4/92</strain>
    </source>
</reference>
<dbReference type="Gene3D" id="2.130.10.10">
    <property type="entry name" value="YVTN repeat-like/Quinoprotein amine dehydrogenase"/>
    <property type="match status" value="1"/>
</dbReference>
<dbReference type="Proteomes" id="UP000751190">
    <property type="component" value="Unassembled WGS sequence"/>
</dbReference>
<keyword evidence="1 3" id="KW-0853">WD repeat</keyword>
<sequence length="586" mass="63739">MGAGVHEMLARREVGRGASLRKHDVWARRYECSAVLAHHQGCVNSLSWSADGRTLLSGSDDRLVGVWSFASSWEGQLRAMLRTRHVGNIFDAQQCPFEPDLVLTSAADGRVGLTHLAGGEPSLLFEPSTHGVSSKLDFQPGASRVVLVPFKDGLVRLFDLRDPARTVMKHATKPPHPPSGANDVKFRPFSTAQFAVASDDVVLRVYDLRYPQHVRRALAGGGGWHPGADSPCAQPVGALLALGPSAPPLSFTAGVSGVCWSRSGQQLLVNYRDADLALLDVPADLGGRSTSVDGGAVVQPAESLLRLWPRQTFSGRDNVETCCKEACFLLDEQCVATGGDCGSLFIWRAQTGELVRRIVADRCIVNCVASHPTLPLLAVSGIDHEIKVIDVGAEPQHARTDEARERHAAHAEWPQRQRRERSVPAAAASQALRAAARLREEANGAFRDGQLDAAEARYRSAEEELHFVPPNASLATERRALLVAVWLNLSLCMLRLRRWGAVVGYCGLVLQKEPGSVKALYRRASALLEGAREYDEAERDVRAGLELEPTNAELLRLRQAIRLARAAERRAEGARFRNMFGGGGDE</sequence>
<dbReference type="SMART" id="SM00320">
    <property type="entry name" value="WD40"/>
    <property type="match status" value="6"/>
</dbReference>
<dbReference type="SUPFAM" id="SSF48452">
    <property type="entry name" value="TPR-like"/>
    <property type="match status" value="1"/>
</dbReference>
<dbReference type="InterPro" id="IPR015943">
    <property type="entry name" value="WD40/YVTN_repeat-like_dom_sf"/>
</dbReference>
<dbReference type="OrthoDB" id="4869960at2759"/>
<comment type="caution">
    <text evidence="5">The sequence shown here is derived from an EMBL/GenBank/DDBJ whole genome shotgun (WGS) entry which is preliminary data.</text>
</comment>
<proteinExistence type="predicted"/>
<dbReference type="GO" id="GO:0005737">
    <property type="term" value="C:cytoplasm"/>
    <property type="evidence" value="ECO:0007669"/>
    <property type="project" value="TreeGrafter"/>
</dbReference>
<keyword evidence="6" id="KW-1185">Reference proteome</keyword>
<dbReference type="EMBL" id="JAGTXO010000002">
    <property type="protein sequence ID" value="KAG8469569.1"/>
    <property type="molecule type" value="Genomic_DNA"/>
</dbReference>
<dbReference type="AlphaFoldDB" id="A0A8J6CEE2"/>
<dbReference type="SUPFAM" id="SSF50978">
    <property type="entry name" value="WD40 repeat-like"/>
    <property type="match status" value="1"/>
</dbReference>
<keyword evidence="2" id="KW-0677">Repeat</keyword>
<gene>
    <name evidence="5" type="ORF">KFE25_006024</name>
</gene>
<dbReference type="PROSITE" id="PS50294">
    <property type="entry name" value="WD_REPEATS_REGION"/>
    <property type="match status" value="1"/>
</dbReference>
<dbReference type="InterPro" id="IPR001680">
    <property type="entry name" value="WD40_rpt"/>
</dbReference>
<evidence type="ECO:0000256" key="2">
    <source>
        <dbReference type="ARBA" id="ARBA00022737"/>
    </source>
</evidence>
<dbReference type="Pfam" id="PF00400">
    <property type="entry name" value="WD40"/>
    <property type="match status" value="2"/>
</dbReference>
<dbReference type="PANTHER" id="PTHR15574">
    <property type="entry name" value="WD REPEAT DOMAIN-CONTAINING FAMILY"/>
    <property type="match status" value="1"/>
</dbReference>
<evidence type="ECO:0000256" key="4">
    <source>
        <dbReference type="SAM" id="MobiDB-lite"/>
    </source>
</evidence>
<feature type="repeat" description="WD" evidence="3">
    <location>
        <begin position="36"/>
        <end position="71"/>
    </location>
</feature>